<keyword evidence="2" id="KW-1185">Reference proteome</keyword>
<evidence type="ECO:0000313" key="2">
    <source>
        <dbReference type="Proteomes" id="UP000789525"/>
    </source>
</evidence>
<comment type="caution">
    <text evidence="1">The sequence shown here is derived from an EMBL/GenBank/DDBJ whole genome shotgun (WGS) entry which is preliminary data.</text>
</comment>
<sequence length="154" mass="16810">KPNSTDSLNGLSTINFADPFQDIDKDLMDPGLCNVYCASYLFTYAALTHGNQCRCGFQDALFNYTLINNKNCNIPCIGNSSYLCGGEESYTVYKAMLDPNKIPVSGMPSLDEKIATINALKTNSDYLGCIKDSPYCHARAINGSEKEIESMTSG</sequence>
<gene>
    <name evidence="1" type="ORF">ACOLOM_LOCUS869</name>
</gene>
<name>A0ACA9K5F1_9GLOM</name>
<organism evidence="1 2">
    <name type="scientific">Acaulospora colombiana</name>
    <dbReference type="NCBI Taxonomy" id="27376"/>
    <lineage>
        <taxon>Eukaryota</taxon>
        <taxon>Fungi</taxon>
        <taxon>Fungi incertae sedis</taxon>
        <taxon>Mucoromycota</taxon>
        <taxon>Glomeromycotina</taxon>
        <taxon>Glomeromycetes</taxon>
        <taxon>Diversisporales</taxon>
        <taxon>Acaulosporaceae</taxon>
        <taxon>Acaulospora</taxon>
    </lineage>
</organism>
<evidence type="ECO:0000313" key="1">
    <source>
        <dbReference type="EMBL" id="CAG8453624.1"/>
    </source>
</evidence>
<reference evidence="1" key="1">
    <citation type="submission" date="2021-06" db="EMBL/GenBank/DDBJ databases">
        <authorList>
            <person name="Kallberg Y."/>
            <person name="Tangrot J."/>
            <person name="Rosling A."/>
        </authorList>
    </citation>
    <scope>NUCLEOTIDE SEQUENCE</scope>
    <source>
        <strain evidence="1">CL356</strain>
    </source>
</reference>
<proteinExistence type="predicted"/>
<dbReference type="Proteomes" id="UP000789525">
    <property type="component" value="Unassembled WGS sequence"/>
</dbReference>
<feature type="non-terminal residue" evidence="1">
    <location>
        <position position="1"/>
    </location>
</feature>
<dbReference type="EMBL" id="CAJVPT010000948">
    <property type="protein sequence ID" value="CAG8453624.1"/>
    <property type="molecule type" value="Genomic_DNA"/>
</dbReference>
<accession>A0ACA9K5F1</accession>
<protein>
    <submittedName>
        <fullName evidence="1">9191_t:CDS:1</fullName>
    </submittedName>
</protein>